<dbReference type="Proteomes" id="UP000198619">
    <property type="component" value="Unassembled WGS sequence"/>
</dbReference>
<organism evidence="3 4">
    <name type="scientific">Clostridium frigidicarnis</name>
    <dbReference type="NCBI Taxonomy" id="84698"/>
    <lineage>
        <taxon>Bacteria</taxon>
        <taxon>Bacillati</taxon>
        <taxon>Bacillota</taxon>
        <taxon>Clostridia</taxon>
        <taxon>Eubacteriales</taxon>
        <taxon>Clostridiaceae</taxon>
        <taxon>Clostridium</taxon>
    </lineage>
</organism>
<dbReference type="AlphaFoldDB" id="A0A1I1AJD4"/>
<keyword evidence="4" id="KW-1185">Reference proteome</keyword>
<dbReference type="RefSeq" id="WP_207647688.1">
    <property type="nucleotide sequence ID" value="NZ_FOKI01000038.1"/>
</dbReference>
<feature type="compositionally biased region" description="Polar residues" evidence="1">
    <location>
        <begin position="33"/>
        <end position="51"/>
    </location>
</feature>
<sequence length="185" mass="20378">MATAASSFGETSAVMLSRSQNSASVGRIPIKSFGSSSSTKPLKQTETQKSFNAALASRNVKGSGNPNINRGQALNQAKDSAGIPRSQQSTRQWTTGDDITKKGGNYKNYEYSENATYQGRYYEYDTPQGKKVIVDHTNDVEQGLHTHAGKVPNGANPLTYNFKNPDNRYKPINKDTDHHIRYTNK</sequence>
<reference evidence="3 4" key="1">
    <citation type="submission" date="2016-10" db="EMBL/GenBank/DDBJ databases">
        <authorList>
            <person name="de Groot N.N."/>
        </authorList>
    </citation>
    <scope>NUCLEOTIDE SEQUENCE [LARGE SCALE GENOMIC DNA]</scope>
    <source>
        <strain evidence="3 4">DSM 12271</strain>
    </source>
</reference>
<dbReference type="Pfam" id="PF15657">
    <property type="entry name" value="Tox-HNH-EHHH"/>
    <property type="match status" value="1"/>
</dbReference>
<protein>
    <submittedName>
        <fullName evidence="3">HNH/Endo VII superfamily nuclease toxins</fullName>
    </submittedName>
</protein>
<name>A0A1I1AJD4_9CLOT</name>
<feature type="compositionally biased region" description="Polar residues" evidence="1">
    <location>
        <begin position="60"/>
        <end position="78"/>
    </location>
</feature>
<feature type="compositionally biased region" description="Basic and acidic residues" evidence="1">
    <location>
        <begin position="165"/>
        <end position="185"/>
    </location>
</feature>
<feature type="compositionally biased region" description="Polar residues" evidence="1">
    <location>
        <begin position="85"/>
        <end position="97"/>
    </location>
</feature>
<feature type="domain" description="HNH/Endo VII superfamily nuclease toxins" evidence="2">
    <location>
        <begin position="108"/>
        <end position="181"/>
    </location>
</feature>
<feature type="region of interest" description="Disordered" evidence="1">
    <location>
        <begin position="1"/>
        <end position="107"/>
    </location>
</feature>
<evidence type="ECO:0000313" key="3">
    <source>
        <dbReference type="EMBL" id="SFB38124.1"/>
    </source>
</evidence>
<evidence type="ECO:0000313" key="4">
    <source>
        <dbReference type="Proteomes" id="UP000198619"/>
    </source>
</evidence>
<feature type="region of interest" description="Disordered" evidence="1">
    <location>
        <begin position="146"/>
        <end position="185"/>
    </location>
</feature>
<feature type="compositionally biased region" description="Polar residues" evidence="1">
    <location>
        <begin position="1"/>
        <end position="10"/>
    </location>
</feature>
<dbReference type="InterPro" id="IPR028048">
    <property type="entry name" value="Tox-HNH-EHHH"/>
</dbReference>
<evidence type="ECO:0000256" key="1">
    <source>
        <dbReference type="SAM" id="MobiDB-lite"/>
    </source>
</evidence>
<evidence type="ECO:0000259" key="2">
    <source>
        <dbReference type="Pfam" id="PF15657"/>
    </source>
</evidence>
<gene>
    <name evidence="3" type="ORF">SAMN04488528_103832</name>
</gene>
<proteinExistence type="predicted"/>
<accession>A0A1I1AJD4</accession>
<dbReference type="EMBL" id="FOKI01000038">
    <property type="protein sequence ID" value="SFB38124.1"/>
    <property type="molecule type" value="Genomic_DNA"/>
</dbReference>